<dbReference type="PROSITE" id="PS51192">
    <property type="entry name" value="HELICASE_ATP_BIND_1"/>
    <property type="match status" value="1"/>
</dbReference>
<dbReference type="Pfam" id="PF04434">
    <property type="entry name" value="SWIM"/>
    <property type="match status" value="1"/>
</dbReference>
<dbReference type="InterPro" id="IPR038718">
    <property type="entry name" value="SNF2-like_sf"/>
</dbReference>
<evidence type="ECO:0000256" key="1">
    <source>
        <dbReference type="ARBA" id="ARBA00022801"/>
    </source>
</evidence>
<keyword evidence="1" id="KW-0378">Hydrolase</keyword>
<dbReference type="Pfam" id="PF00271">
    <property type="entry name" value="Helicase_C"/>
    <property type="match status" value="1"/>
</dbReference>
<dbReference type="SMART" id="SM00487">
    <property type="entry name" value="DEXDc"/>
    <property type="match status" value="1"/>
</dbReference>
<dbReference type="CDD" id="cd18012">
    <property type="entry name" value="DEXQc_arch_SWI2_SNF2"/>
    <property type="match status" value="1"/>
</dbReference>
<dbReference type="Proteomes" id="UP000190837">
    <property type="component" value="Unassembled WGS sequence"/>
</dbReference>
<dbReference type="RefSeq" id="WP_079541194.1">
    <property type="nucleotide sequence ID" value="NZ_FKLO01000057.1"/>
</dbReference>
<dbReference type="GO" id="GO:0008270">
    <property type="term" value="F:zinc ion binding"/>
    <property type="evidence" value="ECO:0007669"/>
    <property type="project" value="UniProtKB-KW"/>
</dbReference>
<dbReference type="AlphaFoldDB" id="A0A1C3H597"/>
<keyword evidence="2" id="KW-0347">Helicase</keyword>
<dbReference type="GO" id="GO:0005524">
    <property type="term" value="F:ATP binding"/>
    <property type="evidence" value="ECO:0007669"/>
    <property type="project" value="InterPro"/>
</dbReference>
<dbReference type="Pfam" id="PF00176">
    <property type="entry name" value="SNF2-rel_dom"/>
    <property type="match status" value="1"/>
</dbReference>
<dbReference type="InterPro" id="IPR014001">
    <property type="entry name" value="Helicase_ATP-bd"/>
</dbReference>
<evidence type="ECO:0000313" key="8">
    <source>
        <dbReference type="Proteomes" id="UP000190837"/>
    </source>
</evidence>
<gene>
    <name evidence="7" type="ORF">CHUV0807_1710</name>
</gene>
<dbReference type="InterPro" id="IPR001650">
    <property type="entry name" value="Helicase_C-like"/>
</dbReference>
<accession>A0A1C3H597</accession>
<feature type="domain" description="SWIM-type" evidence="4">
    <location>
        <begin position="51"/>
        <end position="86"/>
    </location>
</feature>
<dbReference type="InterPro" id="IPR013663">
    <property type="entry name" value="Helicase_SWF/SNF/SWI_bac"/>
</dbReference>
<dbReference type="PROSITE" id="PS50966">
    <property type="entry name" value="ZF_SWIM"/>
    <property type="match status" value="1"/>
</dbReference>
<dbReference type="Gene3D" id="3.40.50.10810">
    <property type="entry name" value="Tandem AAA-ATPase domain"/>
    <property type="match status" value="1"/>
</dbReference>
<dbReference type="InterPro" id="IPR000330">
    <property type="entry name" value="SNF2_N"/>
</dbReference>
<dbReference type="PANTHER" id="PTHR10799">
    <property type="entry name" value="SNF2/RAD54 HELICASE FAMILY"/>
    <property type="match status" value="1"/>
</dbReference>
<keyword evidence="3" id="KW-0862">Zinc</keyword>
<feature type="domain" description="Helicase ATP-binding" evidence="5">
    <location>
        <begin position="764"/>
        <end position="924"/>
    </location>
</feature>
<dbReference type="SMART" id="SM00490">
    <property type="entry name" value="HELICc"/>
    <property type="match status" value="1"/>
</dbReference>
<keyword evidence="2" id="KW-0547">Nucleotide-binding</keyword>
<protein>
    <submittedName>
        <fullName evidence="7">Snf2 family protein</fullName>
    </submittedName>
</protein>
<evidence type="ECO:0000259" key="5">
    <source>
        <dbReference type="PROSITE" id="PS51192"/>
    </source>
</evidence>
<dbReference type="GO" id="GO:0004386">
    <property type="term" value="F:helicase activity"/>
    <property type="evidence" value="ECO:0007669"/>
    <property type="project" value="UniProtKB-KW"/>
</dbReference>
<dbReference type="InterPro" id="IPR007527">
    <property type="entry name" value="Znf_SWIM"/>
</dbReference>
<dbReference type="InterPro" id="IPR049730">
    <property type="entry name" value="SNF2/RAD54-like_C"/>
</dbReference>
<keyword evidence="2" id="KW-0067">ATP-binding</keyword>
<evidence type="ECO:0000256" key="3">
    <source>
        <dbReference type="PROSITE-ProRule" id="PRU00325"/>
    </source>
</evidence>
<sequence>MLPTPDAIDKYIQKHASRASIQRAKECRVEQDFLKDDSAKYTCLGSSGAHYRITLRYAKKLSAHCTCPYNYGGLCKHSVAALRDLADHIRAQNPPPPPRPAAPRPPAREALTYTLTPDQTINPAAIIEDFERHGISGAYRHDNNVTIQQRTRKTLTLRTQDWGEHYEQHLTYDRAKNTLSLRCNCKRKTTYCRHMQMALDYLVSAFGRDYFADDYPQRHLAPLIKEYGFDPDDREAQRLFAADITDQGLKITPRDPALAPRDLFTRIRLPETPPAASDYGYALCIEFRTGQLAGFSVIEGKYDKTHSEITTRIKPLDAYDLEERILKGHYSSEALALYYSTGRIAQNYRNHARPEALTAAVREFADLCRTLPCPVYAHNLDDNYTRAHLTPITLNTSDRVSLDLDISRDSKLYQIDARLRLGDKNYTFTNKQLRINPLFIYHQNTLYPIADPQTANDITWFRQHPQTKIAADDAADFYQNALAPLSQRHQLTNNQLIRPAPPASDAAAPRAQIYLDEQNGNITFRPAVQYPERLIDPTSREPRLQTTADGHYLQHPRDEALETRLLDTLRGLHPDFAAGAPYQLTAYQLLENHWLLDAADTLRAADIELLGLKNLKHYPYNLNRPTLSTRSESGIDWFDLELAIHFGDQQVSLKDLQKAILKKQNYIILGDGSIGLLPQAWLDKIAPWLKTGEIKKDRIRFSPYQLGIIDDLLQNLEERPDYLLELQARYHRLQNLHEQPPVAPSPALRATLRPYQQHGLDWLAFLHENRLGGCLADDMGLGKTLQTLAFLQHLKDQGEATRPSLIVAPTSLIYNWQMEAEKFTPELSVYALTGTERNRDAAHLGQHDIILTTYGTLVRDIETLQHQPFNYIILDESQAIKNPQSQRYKAVRLLKAENRLCLTGTPIENNTFDLYAQMNFLNPGLLGNNSHFKSTFADAIDKHKDEASAALLAKLIHPFILRRSKEQVATELPPKTESILYCDMGTAQRKLYDATKKRYREQLLHQIATDGIEKSQLHILDGLLKLRQICNSPALLADREDYGDDSAKLDLLLENIKEKTGAHKILVFSSFVKMLGLIQARLDAENIPYEYLDGQTRDRKAKVENFQTNDAVRVFLISTKAGGTGLNLTEADYVFIVDPWWNPAVENQAIDRSHRIGQEKHVMAYRIICKNSIEEKILALQDKKRRIAESIISVDSDKKTFDLEEVKNLFS</sequence>
<dbReference type="CDD" id="cd18793">
    <property type="entry name" value="SF2_C_SNF"/>
    <property type="match status" value="1"/>
</dbReference>
<dbReference type="EMBL" id="FKLO01000057">
    <property type="protein sequence ID" value="SAM67094.1"/>
    <property type="molecule type" value="Genomic_DNA"/>
</dbReference>
<evidence type="ECO:0000259" key="6">
    <source>
        <dbReference type="PROSITE" id="PS51194"/>
    </source>
</evidence>
<dbReference type="Gene3D" id="3.40.50.300">
    <property type="entry name" value="P-loop containing nucleotide triphosphate hydrolases"/>
    <property type="match status" value="1"/>
</dbReference>
<feature type="domain" description="Helicase C-terminal" evidence="6">
    <location>
        <begin position="1048"/>
        <end position="1207"/>
    </location>
</feature>
<dbReference type="PROSITE" id="PS51194">
    <property type="entry name" value="HELICASE_CTER"/>
    <property type="match status" value="1"/>
</dbReference>
<name>A0A1C3H597_9GAMM</name>
<dbReference type="Pfam" id="PF08455">
    <property type="entry name" value="SNF2_assoc"/>
    <property type="match status" value="1"/>
</dbReference>
<dbReference type="SUPFAM" id="SSF52540">
    <property type="entry name" value="P-loop containing nucleoside triphosphate hydrolases"/>
    <property type="match status" value="2"/>
</dbReference>
<evidence type="ECO:0000256" key="2">
    <source>
        <dbReference type="ARBA" id="ARBA00022806"/>
    </source>
</evidence>
<dbReference type="GO" id="GO:0016787">
    <property type="term" value="F:hydrolase activity"/>
    <property type="evidence" value="ECO:0007669"/>
    <property type="project" value="UniProtKB-KW"/>
</dbReference>
<evidence type="ECO:0000259" key="4">
    <source>
        <dbReference type="PROSITE" id="PS50966"/>
    </source>
</evidence>
<reference evidence="8" key="1">
    <citation type="submission" date="2016-04" db="EMBL/GenBank/DDBJ databases">
        <authorList>
            <person name="Tagini F."/>
        </authorList>
    </citation>
    <scope>NUCLEOTIDE SEQUENCE [LARGE SCALE GENOMIC DNA]</scope>
    <source>
        <strain evidence="8">CHUV0807</strain>
    </source>
</reference>
<proteinExistence type="predicted"/>
<keyword evidence="3" id="KW-0479">Metal-binding</keyword>
<dbReference type="InterPro" id="IPR027417">
    <property type="entry name" value="P-loop_NTPase"/>
</dbReference>
<keyword evidence="3" id="KW-0863">Zinc-finger</keyword>
<organism evidence="7 8">
    <name type="scientific">Cardiobacterium hominis</name>
    <dbReference type="NCBI Taxonomy" id="2718"/>
    <lineage>
        <taxon>Bacteria</taxon>
        <taxon>Pseudomonadati</taxon>
        <taxon>Pseudomonadota</taxon>
        <taxon>Gammaproteobacteria</taxon>
        <taxon>Cardiobacteriales</taxon>
        <taxon>Cardiobacteriaceae</taxon>
        <taxon>Cardiobacterium</taxon>
    </lineage>
</organism>
<evidence type="ECO:0000313" key="7">
    <source>
        <dbReference type="EMBL" id="SAM67094.1"/>
    </source>
</evidence>